<dbReference type="AlphaFoldDB" id="A0A974SNT3"/>
<proteinExistence type="predicted"/>
<organism evidence="2 3">
    <name type="scientific">Azospira restricta</name>
    <dbReference type="NCBI Taxonomy" id="404405"/>
    <lineage>
        <taxon>Bacteria</taxon>
        <taxon>Pseudomonadati</taxon>
        <taxon>Pseudomonadota</taxon>
        <taxon>Betaproteobacteria</taxon>
        <taxon>Rhodocyclales</taxon>
        <taxon>Rhodocyclaceae</taxon>
        <taxon>Azospira</taxon>
    </lineage>
</organism>
<keyword evidence="1" id="KW-0812">Transmembrane</keyword>
<dbReference type="EMBL" id="CP064781">
    <property type="protein sequence ID" value="QRJ63686.1"/>
    <property type="molecule type" value="Genomic_DNA"/>
</dbReference>
<evidence type="ECO:0000313" key="3">
    <source>
        <dbReference type="Proteomes" id="UP000663444"/>
    </source>
</evidence>
<accession>A0A974SNT3</accession>
<dbReference type="RefSeq" id="WP_203387217.1">
    <property type="nucleotide sequence ID" value="NZ_CP064781.1"/>
</dbReference>
<keyword evidence="3" id="KW-1185">Reference proteome</keyword>
<feature type="transmembrane region" description="Helical" evidence="1">
    <location>
        <begin position="68"/>
        <end position="85"/>
    </location>
</feature>
<evidence type="ECO:0000313" key="2">
    <source>
        <dbReference type="EMBL" id="QRJ63686.1"/>
    </source>
</evidence>
<protein>
    <submittedName>
        <fullName evidence="2">Uncharacterized protein</fullName>
    </submittedName>
</protein>
<reference evidence="2" key="1">
    <citation type="submission" date="2020-11" db="EMBL/GenBank/DDBJ databases">
        <title>Azospira restricta DSM 18626 genome sequence.</title>
        <authorList>
            <person name="Moe W.M."/>
        </authorList>
    </citation>
    <scope>NUCLEOTIDE SEQUENCE</scope>
    <source>
        <strain evidence="2">DSM 18626</strain>
    </source>
</reference>
<name>A0A974SNT3_9RHOO</name>
<dbReference type="Proteomes" id="UP000663444">
    <property type="component" value="Chromosome"/>
</dbReference>
<dbReference type="KEGG" id="ares:IWH25_18420"/>
<keyword evidence="1" id="KW-1133">Transmembrane helix</keyword>
<gene>
    <name evidence="2" type="ORF">IWH25_18420</name>
</gene>
<keyword evidence="1" id="KW-0472">Membrane</keyword>
<evidence type="ECO:0000256" key="1">
    <source>
        <dbReference type="SAM" id="Phobius"/>
    </source>
</evidence>
<sequence>MPAEIVFAGILLVFLVLLLRADRDIGRNDHQRLREMEKLCGPLPNSMSRPERLRLASLYGISSGDGRRTLLIVIAVTGLALLFLLR</sequence>